<dbReference type="GO" id="GO:0061343">
    <property type="term" value="P:cell adhesion involved in heart morphogenesis"/>
    <property type="evidence" value="ECO:0007669"/>
    <property type="project" value="TreeGrafter"/>
</dbReference>
<dbReference type="EnsemblMetazoa" id="CapteT98508">
    <property type="protein sequence ID" value="CapteP98508"/>
    <property type="gene ID" value="CapteG98508"/>
</dbReference>
<keyword evidence="3" id="KW-1185">Reference proteome</keyword>
<dbReference type="PANTHER" id="PTHR33395:SF22">
    <property type="entry name" value="REVERSE TRANSCRIPTASE DOMAIN-CONTAINING PROTEIN"/>
    <property type="match status" value="1"/>
</dbReference>
<reference evidence="3" key="1">
    <citation type="submission" date="2012-12" db="EMBL/GenBank/DDBJ databases">
        <authorList>
            <person name="Hellsten U."/>
            <person name="Grimwood J."/>
            <person name="Chapman J.A."/>
            <person name="Shapiro H."/>
            <person name="Aerts A."/>
            <person name="Otillar R.P."/>
            <person name="Terry A.Y."/>
            <person name="Boore J.L."/>
            <person name="Simakov O."/>
            <person name="Marletaz F."/>
            <person name="Cho S.-J."/>
            <person name="Edsinger-Gonzales E."/>
            <person name="Havlak P."/>
            <person name="Kuo D.-H."/>
            <person name="Larsson T."/>
            <person name="Lv J."/>
            <person name="Arendt D."/>
            <person name="Savage R."/>
            <person name="Osoegawa K."/>
            <person name="de Jong P."/>
            <person name="Lindberg D.R."/>
            <person name="Seaver E.C."/>
            <person name="Weisblat D.A."/>
            <person name="Putnam N.H."/>
            <person name="Grigoriev I.V."/>
            <person name="Rokhsar D.S."/>
        </authorList>
    </citation>
    <scope>NUCLEOTIDE SEQUENCE</scope>
    <source>
        <strain evidence="3">I ESC-2004</strain>
    </source>
</reference>
<feature type="non-terminal residue" evidence="1">
    <location>
        <position position="1"/>
    </location>
</feature>
<reference evidence="2" key="3">
    <citation type="submission" date="2015-06" db="UniProtKB">
        <authorList>
            <consortium name="EnsemblMetazoa"/>
        </authorList>
    </citation>
    <scope>IDENTIFICATION</scope>
</reference>
<dbReference type="OrthoDB" id="6243574at2759"/>
<dbReference type="Proteomes" id="UP000014760">
    <property type="component" value="Unassembled WGS sequence"/>
</dbReference>
<sequence>IIKPLAHIFNQSMNQAQVPDKLKSSQVIPIYKKKERSLPGNYRPISLLSIFDKLLEKLIQKRLHSFLAQHNILYDY</sequence>
<evidence type="ECO:0000313" key="1">
    <source>
        <dbReference type="EMBL" id="ELU18132.1"/>
    </source>
</evidence>
<evidence type="ECO:0000313" key="2">
    <source>
        <dbReference type="EnsemblMetazoa" id="CapteP98508"/>
    </source>
</evidence>
<dbReference type="PANTHER" id="PTHR33395">
    <property type="entry name" value="TRANSCRIPTASE, PUTATIVE-RELATED-RELATED"/>
    <property type="match status" value="1"/>
</dbReference>
<dbReference type="EMBL" id="AMQN01016461">
    <property type="status" value="NOT_ANNOTATED_CDS"/>
    <property type="molecule type" value="Genomic_DNA"/>
</dbReference>
<dbReference type="GO" id="GO:0007508">
    <property type="term" value="P:larval heart development"/>
    <property type="evidence" value="ECO:0007669"/>
    <property type="project" value="TreeGrafter"/>
</dbReference>
<dbReference type="OMA" id="TGPFNFR"/>
<gene>
    <name evidence="1" type="ORF">CAPTEDRAFT_98508</name>
</gene>
<evidence type="ECO:0000313" key="3">
    <source>
        <dbReference type="Proteomes" id="UP000014760"/>
    </source>
</evidence>
<proteinExistence type="predicted"/>
<dbReference type="GO" id="GO:0031012">
    <property type="term" value="C:extracellular matrix"/>
    <property type="evidence" value="ECO:0007669"/>
    <property type="project" value="TreeGrafter"/>
</dbReference>
<evidence type="ECO:0008006" key="4">
    <source>
        <dbReference type="Google" id="ProtNLM"/>
    </source>
</evidence>
<name>R7VHT7_CAPTE</name>
<dbReference type="EMBL" id="KB292093">
    <property type="protein sequence ID" value="ELU18132.1"/>
    <property type="molecule type" value="Genomic_DNA"/>
</dbReference>
<protein>
    <recommendedName>
        <fullName evidence="4">Reverse transcriptase domain-containing protein</fullName>
    </recommendedName>
</protein>
<accession>R7VHT7</accession>
<organism evidence="1">
    <name type="scientific">Capitella teleta</name>
    <name type="common">Polychaete worm</name>
    <dbReference type="NCBI Taxonomy" id="283909"/>
    <lineage>
        <taxon>Eukaryota</taxon>
        <taxon>Metazoa</taxon>
        <taxon>Spiralia</taxon>
        <taxon>Lophotrochozoa</taxon>
        <taxon>Annelida</taxon>
        <taxon>Polychaeta</taxon>
        <taxon>Sedentaria</taxon>
        <taxon>Scolecida</taxon>
        <taxon>Capitellidae</taxon>
        <taxon>Capitella</taxon>
    </lineage>
</organism>
<dbReference type="AlphaFoldDB" id="R7VHT7"/>
<dbReference type="HOGENOM" id="CLU_118269_2_2_1"/>
<reference evidence="1 3" key="2">
    <citation type="journal article" date="2013" name="Nature">
        <title>Insights into bilaterian evolution from three spiralian genomes.</title>
        <authorList>
            <person name="Simakov O."/>
            <person name="Marletaz F."/>
            <person name="Cho S.J."/>
            <person name="Edsinger-Gonzales E."/>
            <person name="Havlak P."/>
            <person name="Hellsten U."/>
            <person name="Kuo D.H."/>
            <person name="Larsson T."/>
            <person name="Lv J."/>
            <person name="Arendt D."/>
            <person name="Savage R."/>
            <person name="Osoegawa K."/>
            <person name="de Jong P."/>
            <person name="Grimwood J."/>
            <person name="Chapman J.A."/>
            <person name="Shapiro H."/>
            <person name="Aerts A."/>
            <person name="Otillar R.P."/>
            <person name="Terry A.Y."/>
            <person name="Boore J.L."/>
            <person name="Grigoriev I.V."/>
            <person name="Lindberg D.R."/>
            <person name="Seaver E.C."/>
            <person name="Weisblat D.A."/>
            <person name="Putnam N.H."/>
            <person name="Rokhsar D.S."/>
        </authorList>
    </citation>
    <scope>NUCLEOTIDE SEQUENCE</scope>
    <source>
        <strain evidence="1 3">I ESC-2004</strain>
    </source>
</reference>